<dbReference type="InterPro" id="IPR000467">
    <property type="entry name" value="G_patch_dom"/>
</dbReference>
<evidence type="ECO:0000259" key="10">
    <source>
        <dbReference type="PROSITE" id="PS50174"/>
    </source>
</evidence>
<comment type="catalytic activity">
    <reaction evidence="7 8">
        <text>a 5'-end (N(7)-methyl 5'-triphosphoguanosine)-ribonucleoside in mRNA + S-adenosyl-L-methionine = a 5'-end (N(7)-methyl 5'-triphosphoguanosine)-(2'-O-methyl-ribonucleoside) in mRNA + S-adenosyl-L-homocysteine + H(+)</text>
        <dbReference type="Rhea" id="RHEA:67020"/>
        <dbReference type="Rhea" id="RHEA-COMP:17167"/>
        <dbReference type="Rhea" id="RHEA-COMP:17168"/>
        <dbReference type="ChEBI" id="CHEBI:15378"/>
        <dbReference type="ChEBI" id="CHEBI:57856"/>
        <dbReference type="ChEBI" id="CHEBI:59789"/>
        <dbReference type="ChEBI" id="CHEBI:156461"/>
        <dbReference type="ChEBI" id="CHEBI:167609"/>
        <dbReference type="EC" id="2.1.1.57"/>
    </reaction>
</comment>
<evidence type="ECO:0000256" key="7">
    <source>
        <dbReference type="ARBA" id="ARBA00049042"/>
    </source>
</evidence>
<feature type="compositionally biased region" description="Basic and acidic residues" evidence="9">
    <location>
        <begin position="64"/>
        <end position="73"/>
    </location>
</feature>
<feature type="compositionally biased region" description="Polar residues" evidence="9">
    <location>
        <begin position="518"/>
        <end position="533"/>
    </location>
</feature>
<reference evidence="13" key="2">
    <citation type="submission" date="2023-11" db="UniProtKB">
        <authorList>
            <consortium name="WormBaseParasite"/>
        </authorList>
    </citation>
    <scope>IDENTIFICATION</scope>
</reference>
<keyword evidence="6 8" id="KW-0949">S-adenosyl-L-methionine</keyword>
<feature type="compositionally biased region" description="Low complexity" evidence="9">
    <location>
        <begin position="544"/>
        <end position="564"/>
    </location>
</feature>
<proteinExistence type="predicted"/>
<evidence type="ECO:0000313" key="12">
    <source>
        <dbReference type="Proteomes" id="UP000050795"/>
    </source>
</evidence>
<evidence type="ECO:0000259" key="11">
    <source>
        <dbReference type="PROSITE" id="PS51613"/>
    </source>
</evidence>
<evidence type="ECO:0000256" key="4">
    <source>
        <dbReference type="ARBA" id="ARBA00022603"/>
    </source>
</evidence>
<dbReference type="WBParaSite" id="TREG1_63120.1">
    <property type="protein sequence ID" value="TREG1_63120.1"/>
    <property type="gene ID" value="TREG1_63120"/>
</dbReference>
<comment type="subcellular location">
    <subcellularLocation>
        <location evidence="8">Nucleus</location>
    </subcellularLocation>
</comment>
<dbReference type="Pfam" id="PF01585">
    <property type="entry name" value="G-patch"/>
    <property type="match status" value="1"/>
</dbReference>
<dbReference type="GO" id="GO:0005634">
    <property type="term" value="C:nucleus"/>
    <property type="evidence" value="ECO:0007669"/>
    <property type="project" value="UniProtKB-SubCell"/>
</dbReference>
<dbReference type="InterPro" id="IPR050851">
    <property type="entry name" value="mRNA_Cap_2O-Ribose_MeTrfase"/>
</dbReference>
<comment type="function">
    <text evidence="8">S-adenosyl-L-methionine-dependent methyltransferase that mediates RNA cap1 2'-O-ribose methylation to the 5'-cap structure of RNAs. Methylates the ribose of the first nucleotide of a m(7)GpppG-capped mRNA to produce m(7)GpppNmp (cap1).</text>
</comment>
<feature type="compositionally biased region" description="Basic and acidic residues" evidence="9">
    <location>
        <begin position="273"/>
        <end position="282"/>
    </location>
</feature>
<keyword evidence="12" id="KW-1185">Reference proteome</keyword>
<feature type="compositionally biased region" description="Basic residues" evidence="9">
    <location>
        <begin position="250"/>
        <end position="259"/>
    </location>
</feature>
<dbReference type="GO" id="GO:0003676">
    <property type="term" value="F:nucleic acid binding"/>
    <property type="evidence" value="ECO:0007669"/>
    <property type="project" value="UniProtKB-UniRule"/>
</dbReference>
<dbReference type="EC" id="2.1.1.57" evidence="2 8"/>
<evidence type="ECO:0000256" key="6">
    <source>
        <dbReference type="ARBA" id="ARBA00022691"/>
    </source>
</evidence>
<keyword evidence="4 8" id="KW-0489">Methyltransferase</keyword>
<evidence type="ECO:0000256" key="9">
    <source>
        <dbReference type="SAM" id="MobiDB-lite"/>
    </source>
</evidence>
<dbReference type="SMART" id="SM00443">
    <property type="entry name" value="G_patch"/>
    <property type="match status" value="1"/>
</dbReference>
<dbReference type="Proteomes" id="UP000050795">
    <property type="component" value="Unassembled WGS sequence"/>
</dbReference>
<dbReference type="GO" id="GO:0032259">
    <property type="term" value="P:methylation"/>
    <property type="evidence" value="ECO:0007669"/>
    <property type="project" value="UniProtKB-KW"/>
</dbReference>
<dbReference type="SUPFAM" id="SSF53335">
    <property type="entry name" value="S-adenosyl-L-methionine-dependent methyltransferases"/>
    <property type="match status" value="1"/>
</dbReference>
<dbReference type="InterPro" id="IPR025816">
    <property type="entry name" value="RrmJ-type_MeTrfase"/>
</dbReference>
<dbReference type="GO" id="GO:0004483">
    <property type="term" value="F:methyltransferase cap1 activity"/>
    <property type="evidence" value="ECO:0007669"/>
    <property type="project" value="UniProtKB-UniRule"/>
</dbReference>
<keyword evidence="8" id="KW-0539">Nucleus</keyword>
<keyword evidence="8" id="KW-0808">Transferase</keyword>
<reference evidence="12" key="1">
    <citation type="submission" date="2022-06" db="EMBL/GenBank/DDBJ databases">
        <authorList>
            <person name="Berger JAMES D."/>
            <person name="Berger JAMES D."/>
        </authorList>
    </citation>
    <scope>NUCLEOTIDE SEQUENCE [LARGE SCALE GENOMIC DNA]</scope>
</reference>
<feature type="region of interest" description="Disordered" evidence="9">
    <location>
        <begin position="515"/>
        <end position="567"/>
    </location>
</feature>
<dbReference type="InterPro" id="IPR002877">
    <property type="entry name" value="RNA_MeTrfase_FtsJ_dom"/>
</dbReference>
<dbReference type="GO" id="GO:0016556">
    <property type="term" value="P:mRNA modification"/>
    <property type="evidence" value="ECO:0007669"/>
    <property type="project" value="UniProtKB-UniRule"/>
</dbReference>
<keyword evidence="8" id="KW-0506">mRNA capping</keyword>
<dbReference type="PROSITE" id="PS50174">
    <property type="entry name" value="G_PATCH"/>
    <property type="match status" value="1"/>
</dbReference>
<accession>A0AA85K4R0</accession>
<feature type="compositionally biased region" description="Low complexity" evidence="9">
    <location>
        <begin position="262"/>
        <end position="272"/>
    </location>
</feature>
<feature type="compositionally biased region" description="Basic residues" evidence="9">
    <location>
        <begin position="534"/>
        <end position="543"/>
    </location>
</feature>
<dbReference type="PANTHER" id="PTHR16121">
    <property type="entry name" value="CAP-SPECIFIC MRNA (NUCLEOSIDE-2'-O-)-METHYLTRANSFERASE 1-RELATED"/>
    <property type="match status" value="1"/>
</dbReference>
<feature type="region of interest" description="Disordered" evidence="9">
    <location>
        <begin position="295"/>
        <end position="322"/>
    </location>
</feature>
<organism evidence="12 13">
    <name type="scientific">Trichobilharzia regenti</name>
    <name type="common">Nasal bird schistosome</name>
    <dbReference type="NCBI Taxonomy" id="157069"/>
    <lineage>
        <taxon>Eukaryota</taxon>
        <taxon>Metazoa</taxon>
        <taxon>Spiralia</taxon>
        <taxon>Lophotrochozoa</taxon>
        <taxon>Platyhelminthes</taxon>
        <taxon>Trematoda</taxon>
        <taxon>Digenea</taxon>
        <taxon>Strigeidida</taxon>
        <taxon>Schistosomatoidea</taxon>
        <taxon>Schistosomatidae</taxon>
        <taxon>Trichobilharzia</taxon>
    </lineage>
</organism>
<dbReference type="PROSITE" id="PS01159">
    <property type="entry name" value="WW_DOMAIN_1"/>
    <property type="match status" value="1"/>
</dbReference>
<evidence type="ECO:0000256" key="5">
    <source>
        <dbReference type="ARBA" id="ARBA00022664"/>
    </source>
</evidence>
<feature type="region of interest" description="Disordered" evidence="9">
    <location>
        <begin position="247"/>
        <end position="282"/>
    </location>
</feature>
<feature type="domain" description="G-patch" evidence="10">
    <location>
        <begin position="24"/>
        <end position="64"/>
    </location>
</feature>
<evidence type="ECO:0000256" key="8">
    <source>
        <dbReference type="RuleBase" id="RU368012"/>
    </source>
</evidence>
<evidence type="ECO:0000256" key="1">
    <source>
        <dbReference type="ARBA" id="ARBA00002664"/>
    </source>
</evidence>
<sequence>MSDKHSMGKAEKRKICDPTVGAWKIMRKMGYEEGQGLGINAQGVVEPVAMSKQKGRSGLGLGSKSDEQQRQHSEAYSPGEIYQSKDPNLVWYEGRDEASADNDLIWTWSIHDKVELCTVSHLKSILISPNEPEALGPPIKEMNNQDKFCSSKLVGEMLAYKNQLDDLSKTTVTESHERCNPYEMIKKSIFMNRAAMKMANIDSIFAGMFTTAAPRKDTLYFADVCAGPGGFSEYILWRRCNSPYPSIPHSQKKSTHHHPAVNNTTDKCNNENNHSDDDSYDNRFEIDNVNVNAEHNVSSAGTMAGTIDDDSDYEDVGAGGGGGDDSVLGNHKMCEKPIKKQHQHPLFSAKGFGLTLTGSCDFRLNDFYAGPQEAFMPHYGVTRDGDITKWVNLASFASFIGRSTNGAGVHVVMADGGFDVSSHYNLQEVLSKQIYLCQCLCALINLRPGGHFLTKLFDTFTEFTAGLIYIMGHLFEQVSIIKPVTSRPANSERYLVCKSLRSPLSTMAGCIPPPAKLSTMNNSTNDNFDQKSNFRQKPRRFPGHQHQQQPPHTTTTATKTTNTCNHDDQELNRKFGVLTDIEKSGPLGLVIEHFLQVNEALNNNSNNNKMNGASIDSEIDVLKLCHSEKIESDEKFLEFMNTMNEGIAEHECIALSKLIAFSQDPNLIEERQIGLHKLCLEKWKVPVTERRLIPWPLLSTNRSAVIHGLLGDKEKFTPLNVLPSDYRTNIRLTPFTEEHLNNLDSLNVSRIVLICGNPSLTSTSEPAKSMFIYSRGSGAMDIFCASDCDQWERLDQVLPRLKPRLPPGTLVWGQPVNEYAVKSGLRKPALFIYDVVCIYGRDCRKLPYKMRMKLAEQMTSIINFPDMHSSNVRVPPILKLSELGDYKKKLPILPCKDSPVPVPMHRLPDGFAFQPNSVLLVQHMRENWIEAISRSTGKLYYFDRSNSQSTFNLPKSEQLAFTETQYTKLPWKSEQMYCPDVTSVIDHFERMPNLF</sequence>
<dbReference type="InterPro" id="IPR001202">
    <property type="entry name" value="WW_dom"/>
</dbReference>
<feature type="domain" description="RrmJ-type SAM-dependent 2'-O-MTase" evidence="11">
    <location>
        <begin position="189"/>
        <end position="501"/>
    </location>
</feature>
<dbReference type="AlphaFoldDB" id="A0AA85K4R0"/>
<evidence type="ECO:0000256" key="3">
    <source>
        <dbReference type="ARBA" id="ARBA00021136"/>
    </source>
</evidence>
<dbReference type="GO" id="GO:0006370">
    <property type="term" value="P:7-methylguanosine mRNA capping"/>
    <property type="evidence" value="ECO:0007669"/>
    <property type="project" value="UniProtKB-UniRule"/>
</dbReference>
<dbReference type="GO" id="GO:0005737">
    <property type="term" value="C:cytoplasm"/>
    <property type="evidence" value="ECO:0007669"/>
    <property type="project" value="TreeGrafter"/>
</dbReference>
<dbReference type="PROSITE" id="PS51613">
    <property type="entry name" value="SAM_MT_RRMJ"/>
    <property type="match status" value="1"/>
</dbReference>
<name>A0AA85K4R0_TRIRE</name>
<dbReference type="Pfam" id="PF01728">
    <property type="entry name" value="FtsJ"/>
    <property type="match status" value="2"/>
</dbReference>
<dbReference type="PANTHER" id="PTHR16121:SF0">
    <property type="entry name" value="CAP-SPECIFIC MRNA (NUCLEOSIDE-2'-O-)-METHYLTRANSFERASE 1"/>
    <property type="match status" value="1"/>
</dbReference>
<feature type="region of interest" description="Disordered" evidence="9">
    <location>
        <begin position="50"/>
        <end position="81"/>
    </location>
</feature>
<dbReference type="Gene3D" id="3.40.50.12760">
    <property type="match status" value="2"/>
</dbReference>
<comment type="function">
    <text evidence="1">S-adenosyl-L-methionine-dependent methyltransferase that mediates mRNA cap1 2'-O-ribose methylation to the 5'-cap structure of mRNAs. Methylates the ribose of the first nucleotide of a m(7)GpppG-capped mRNA and small nuclear RNA (snRNA) to produce m(7)GpppRm (cap1). Displays a preference for cap0 transcripts. Cap1 modification is linked to higher levels of translation. May be involved in the interferon response pathway.</text>
</comment>
<protein>
    <recommendedName>
        <fullName evidence="3 8">Cap-specific mRNA (nucleoside-2'-O-)-methyltransferase 1</fullName>
        <ecNumber evidence="2 8">2.1.1.57</ecNumber>
    </recommendedName>
    <alternativeName>
        <fullName evidence="8">Cap1 2'O-ribose methyltransferase 1</fullName>
    </alternativeName>
</protein>
<keyword evidence="5 8" id="KW-0507">mRNA processing</keyword>
<evidence type="ECO:0000313" key="13">
    <source>
        <dbReference type="WBParaSite" id="TREG1_63120.1"/>
    </source>
</evidence>
<evidence type="ECO:0000256" key="2">
    <source>
        <dbReference type="ARBA" id="ARBA00011923"/>
    </source>
</evidence>
<dbReference type="InterPro" id="IPR029063">
    <property type="entry name" value="SAM-dependent_MTases_sf"/>
</dbReference>